<organism evidence="1 2">
    <name type="scientific">Trichogramma brassicae</name>
    <dbReference type="NCBI Taxonomy" id="86971"/>
    <lineage>
        <taxon>Eukaryota</taxon>
        <taxon>Metazoa</taxon>
        <taxon>Ecdysozoa</taxon>
        <taxon>Arthropoda</taxon>
        <taxon>Hexapoda</taxon>
        <taxon>Insecta</taxon>
        <taxon>Pterygota</taxon>
        <taxon>Neoptera</taxon>
        <taxon>Endopterygota</taxon>
        <taxon>Hymenoptera</taxon>
        <taxon>Apocrita</taxon>
        <taxon>Proctotrupomorpha</taxon>
        <taxon>Chalcidoidea</taxon>
        <taxon>Trichogrammatidae</taxon>
        <taxon>Trichogramma</taxon>
    </lineage>
</organism>
<reference evidence="1 2" key="1">
    <citation type="submission" date="2020-02" db="EMBL/GenBank/DDBJ databases">
        <authorList>
            <person name="Ferguson B K."/>
        </authorList>
    </citation>
    <scope>NUCLEOTIDE SEQUENCE [LARGE SCALE GENOMIC DNA]</scope>
</reference>
<feature type="non-terminal residue" evidence="1">
    <location>
        <position position="243"/>
    </location>
</feature>
<keyword evidence="2" id="KW-1185">Reference proteome</keyword>
<name>A0A6H5J6D6_9HYME</name>
<evidence type="ECO:0000313" key="1">
    <source>
        <dbReference type="EMBL" id="CAB0044981.1"/>
    </source>
</evidence>
<proteinExistence type="predicted"/>
<accession>A0A6H5J6D6</accession>
<gene>
    <name evidence="1" type="ORF">TBRA_LOCUS16540</name>
</gene>
<dbReference type="EMBL" id="CADCXV010001510">
    <property type="protein sequence ID" value="CAB0044981.1"/>
    <property type="molecule type" value="Genomic_DNA"/>
</dbReference>
<sequence>MAVLSSYTAITIQSYNLDYVLMIRPHGTTPQTRLPTLNRSNYENRSEATRQAQIPLLMSARMTRSSSFATDLTHRRGIDTDLDLDKTNKILNRFGLRLNFIHTSYKHILGVTQNFLPRTTKLWNQLPAAVFPNRYDIGTFKKRAYDFLKGRQRSCDAPGVAGVPGQRLQNMGHLSPLRSLRQPDCFPLHVKAVMELNVYLKPLFHDHHWMCIEFCIFVNGSGIINDHTATVMISSDNQDLGSP</sequence>
<protein>
    <submittedName>
        <fullName evidence="1">Uncharacterized protein</fullName>
    </submittedName>
</protein>
<dbReference type="OrthoDB" id="7480422at2759"/>
<evidence type="ECO:0000313" key="2">
    <source>
        <dbReference type="Proteomes" id="UP000479190"/>
    </source>
</evidence>
<dbReference type="Proteomes" id="UP000479190">
    <property type="component" value="Unassembled WGS sequence"/>
</dbReference>
<dbReference type="AlphaFoldDB" id="A0A6H5J6D6"/>